<dbReference type="PIRSF" id="PIRSF002889">
    <property type="entry name" value="Rod_FlgB"/>
    <property type="match status" value="1"/>
</dbReference>
<sequence length="136" mass="14921">MPSSIDKYLSVNEAAMKLRATRQEVIASNIANADTPGYKARDFDFSQALGKAVAGQKGQQGMGLARTDSRHLGGKQHSLLEADLLYRNDIQPSIDGNTVDMNTEMSHFTDNAIRYQASITFMQQRIAGIKTALQSQ</sequence>
<dbReference type="NCBIfam" id="TIGR01396">
    <property type="entry name" value="FlgB"/>
    <property type="match status" value="1"/>
</dbReference>
<dbReference type="GO" id="GO:0030694">
    <property type="term" value="C:bacterial-type flagellum basal body, rod"/>
    <property type="evidence" value="ECO:0007669"/>
    <property type="project" value="InterPro"/>
</dbReference>
<comment type="subcellular location">
    <subcellularLocation>
        <location evidence="1 6">Bacterial flagellum basal body</location>
    </subcellularLocation>
</comment>
<comment type="similarity">
    <text evidence="2 6">Belongs to the flagella basal body rod proteins family.</text>
</comment>
<organism evidence="8 9">
    <name type="scientific">Chitinimonas arctica</name>
    <dbReference type="NCBI Taxonomy" id="2594795"/>
    <lineage>
        <taxon>Bacteria</taxon>
        <taxon>Pseudomonadati</taxon>
        <taxon>Pseudomonadota</taxon>
        <taxon>Betaproteobacteria</taxon>
        <taxon>Neisseriales</taxon>
        <taxon>Chitinibacteraceae</taxon>
        <taxon>Chitinimonas</taxon>
    </lineage>
</organism>
<evidence type="ECO:0000256" key="1">
    <source>
        <dbReference type="ARBA" id="ARBA00004117"/>
    </source>
</evidence>
<dbReference type="InterPro" id="IPR006300">
    <property type="entry name" value="FlgB"/>
</dbReference>
<protein>
    <recommendedName>
        <fullName evidence="3 6">Flagellar basal body rod protein FlgB</fullName>
    </recommendedName>
</protein>
<evidence type="ECO:0000256" key="3">
    <source>
        <dbReference type="ARBA" id="ARBA00014376"/>
    </source>
</evidence>
<comment type="function">
    <text evidence="5 6">Structural component of flagellum, the bacterial motility apparatus. Part of the rod structure of flagellar basal body.</text>
</comment>
<dbReference type="PANTHER" id="PTHR30435:SF12">
    <property type="entry name" value="FLAGELLAR BASAL BODY ROD PROTEIN FLGB"/>
    <property type="match status" value="1"/>
</dbReference>
<evidence type="ECO:0000256" key="5">
    <source>
        <dbReference type="ARBA" id="ARBA00024934"/>
    </source>
</evidence>
<dbReference type="RefSeq" id="WP_144280226.1">
    <property type="nucleotide sequence ID" value="NZ_CP041730.1"/>
</dbReference>
<proteinExistence type="inferred from homology"/>
<dbReference type="InterPro" id="IPR001444">
    <property type="entry name" value="Flag_bb_rod_N"/>
</dbReference>
<comment type="subunit">
    <text evidence="6">The basal body constitutes a major portion of the flagellar organelle and consists of a number of rings mounted on a central rod.</text>
</comment>
<gene>
    <name evidence="8" type="primary">flgB</name>
    <name evidence="8" type="ORF">FNU76_22210</name>
</gene>
<dbReference type="OrthoDB" id="9788334at2"/>
<reference evidence="9" key="1">
    <citation type="submission" date="2019-07" db="EMBL/GenBank/DDBJ databases">
        <title>Chitinimonas sp. nov., isolated from Ny-Alesund, arctica soil.</title>
        <authorList>
            <person name="Xu Q."/>
            <person name="Peng F."/>
        </authorList>
    </citation>
    <scope>NUCLEOTIDE SEQUENCE [LARGE SCALE GENOMIC DNA]</scope>
    <source>
        <strain evidence="9">R3-44</strain>
    </source>
</reference>
<accession>A0A516SL41</accession>
<dbReference type="AlphaFoldDB" id="A0A516SL41"/>
<keyword evidence="4 6" id="KW-0975">Bacterial flagellum</keyword>
<keyword evidence="8" id="KW-0966">Cell projection</keyword>
<keyword evidence="8" id="KW-0282">Flagellum</keyword>
<evidence type="ECO:0000256" key="2">
    <source>
        <dbReference type="ARBA" id="ARBA00009677"/>
    </source>
</evidence>
<evidence type="ECO:0000256" key="4">
    <source>
        <dbReference type="ARBA" id="ARBA00023143"/>
    </source>
</evidence>
<evidence type="ECO:0000256" key="6">
    <source>
        <dbReference type="PIRNR" id="PIRNR002889"/>
    </source>
</evidence>
<evidence type="ECO:0000313" key="8">
    <source>
        <dbReference type="EMBL" id="QDQ28843.1"/>
    </source>
</evidence>
<evidence type="ECO:0000259" key="7">
    <source>
        <dbReference type="Pfam" id="PF00460"/>
    </source>
</evidence>
<dbReference type="Pfam" id="PF00460">
    <property type="entry name" value="Flg_bb_rod"/>
    <property type="match status" value="1"/>
</dbReference>
<dbReference type="KEGG" id="cari:FNU76_22210"/>
<keyword evidence="9" id="KW-1185">Reference proteome</keyword>
<dbReference type="GO" id="GO:0071978">
    <property type="term" value="P:bacterial-type flagellum-dependent swarming motility"/>
    <property type="evidence" value="ECO:0007669"/>
    <property type="project" value="TreeGrafter"/>
</dbReference>
<feature type="domain" description="Flagellar basal body rod protein N-terminal" evidence="7">
    <location>
        <begin position="13"/>
        <end position="39"/>
    </location>
</feature>
<name>A0A516SL41_9NEIS</name>
<dbReference type="PROSITE" id="PS00588">
    <property type="entry name" value="FLAGELLA_BB_ROD"/>
    <property type="match status" value="1"/>
</dbReference>
<dbReference type="PANTHER" id="PTHR30435">
    <property type="entry name" value="FLAGELLAR PROTEIN"/>
    <property type="match status" value="1"/>
</dbReference>
<evidence type="ECO:0000313" key="9">
    <source>
        <dbReference type="Proteomes" id="UP000317550"/>
    </source>
</evidence>
<keyword evidence="8" id="KW-0969">Cilium</keyword>
<dbReference type="EMBL" id="CP041730">
    <property type="protein sequence ID" value="QDQ28843.1"/>
    <property type="molecule type" value="Genomic_DNA"/>
</dbReference>
<dbReference type="Proteomes" id="UP000317550">
    <property type="component" value="Chromosome"/>
</dbReference>
<dbReference type="InterPro" id="IPR019776">
    <property type="entry name" value="Flagellar_basal_body_rod_CS"/>
</dbReference>